<evidence type="ECO:0000313" key="1">
    <source>
        <dbReference type="EMBL" id="JAP06343.1"/>
    </source>
</evidence>
<protein>
    <submittedName>
        <fullName evidence="1">Putative ovule protein</fullName>
    </submittedName>
</protein>
<organism evidence="1">
    <name type="scientific">Solanum chacoense</name>
    <name type="common">Chaco potato</name>
    <dbReference type="NCBI Taxonomy" id="4108"/>
    <lineage>
        <taxon>Eukaryota</taxon>
        <taxon>Viridiplantae</taxon>
        <taxon>Streptophyta</taxon>
        <taxon>Embryophyta</taxon>
        <taxon>Tracheophyta</taxon>
        <taxon>Spermatophyta</taxon>
        <taxon>Magnoliopsida</taxon>
        <taxon>eudicotyledons</taxon>
        <taxon>Gunneridae</taxon>
        <taxon>Pentapetalae</taxon>
        <taxon>asterids</taxon>
        <taxon>lamiids</taxon>
        <taxon>Solanales</taxon>
        <taxon>Solanaceae</taxon>
        <taxon>Solanoideae</taxon>
        <taxon>Solaneae</taxon>
        <taxon>Solanum</taxon>
    </lineage>
</organism>
<proteinExistence type="predicted"/>
<dbReference type="AlphaFoldDB" id="A0A0V0GF32"/>
<name>A0A0V0GF32_SOLCH</name>
<dbReference type="EMBL" id="GEDG01041715">
    <property type="protein sequence ID" value="JAP06343.1"/>
    <property type="molecule type" value="Transcribed_RNA"/>
</dbReference>
<feature type="non-terminal residue" evidence="1">
    <location>
        <position position="1"/>
    </location>
</feature>
<accession>A0A0V0GF32</accession>
<reference evidence="1" key="1">
    <citation type="submission" date="2015-12" db="EMBL/GenBank/DDBJ databases">
        <title>Gene expression during late stages of embryo sac development: a critical building block for successful pollen-pistil interactions.</title>
        <authorList>
            <person name="Liu Y."/>
            <person name="Joly V."/>
            <person name="Sabar M."/>
            <person name="Matton D.P."/>
        </authorList>
    </citation>
    <scope>NUCLEOTIDE SEQUENCE</scope>
</reference>
<sequence length="62" mass="7283">LNFTRLLPSWTSSNASIPIEKPIQQQIFCPRRVTDQTSPSTSTLRTSYLQQLKEVSCWKRWE</sequence>